<evidence type="ECO:0000313" key="2">
    <source>
        <dbReference type="EMBL" id="CAB0037672.1"/>
    </source>
</evidence>
<protein>
    <submittedName>
        <fullName evidence="2">Uncharacterized protein</fullName>
    </submittedName>
</protein>
<keyword evidence="3" id="KW-1185">Reference proteome</keyword>
<feature type="region of interest" description="Disordered" evidence="1">
    <location>
        <begin position="434"/>
        <end position="473"/>
    </location>
</feature>
<evidence type="ECO:0000256" key="1">
    <source>
        <dbReference type="SAM" id="MobiDB-lite"/>
    </source>
</evidence>
<dbReference type="EMBL" id="CADCXV010000864">
    <property type="protein sequence ID" value="CAB0037672.1"/>
    <property type="molecule type" value="Genomic_DNA"/>
</dbReference>
<reference evidence="2 3" key="1">
    <citation type="submission" date="2020-02" db="EMBL/GenBank/DDBJ databases">
        <authorList>
            <person name="Ferguson B K."/>
        </authorList>
    </citation>
    <scope>NUCLEOTIDE SEQUENCE [LARGE SCALE GENOMIC DNA]</scope>
</reference>
<dbReference type="Proteomes" id="UP000479190">
    <property type="component" value="Unassembled WGS sequence"/>
</dbReference>
<feature type="non-terminal residue" evidence="2">
    <location>
        <position position="473"/>
    </location>
</feature>
<gene>
    <name evidence="2" type="ORF">TBRA_LOCUS9489</name>
</gene>
<proteinExistence type="predicted"/>
<sequence>MQRRQADSALQCRDKEGRTPLEYAVSRLLPRVVDVLLAKHANLSGFVFPTAAHFTEILNLGLLHDYHFKLRIAAGALSIVEKLESRGYDLDRSNALAIMDLFAKSKVLEKPTNLDESWYDHQSFVSKAQEVMICQDFSLYDLIRLRAKDAAHKLTPTGYYDEFVCMRKLNHILRIHKEVCAIHLCVKLSRKFFHEWAQDPMWELFHGRLPIECCDMIIDNLNNDDLHRILLAATPQSEQWHTTRRNESEFRLFGGGIMQTHPSRIGSVQGRHSRQPPPAARAVTVIIAWNWCQIIVLTVGLFFGASSERPINFTTARESAKMRTTVVSNQFPILRIADSGLTIARIPGVGGERLEALMNGKKTPLKIPPPTCEPATWWRPIAILREIVHPEGRGRATPAMERLLQRSSTQKAMAPARAAGGRVAEECGDSAGRLSITEAASRPASALRADRDEATASACSVNKAVRRDRDPRK</sequence>
<dbReference type="AlphaFoldDB" id="A0A6H5ISH0"/>
<organism evidence="2 3">
    <name type="scientific">Trichogramma brassicae</name>
    <dbReference type="NCBI Taxonomy" id="86971"/>
    <lineage>
        <taxon>Eukaryota</taxon>
        <taxon>Metazoa</taxon>
        <taxon>Ecdysozoa</taxon>
        <taxon>Arthropoda</taxon>
        <taxon>Hexapoda</taxon>
        <taxon>Insecta</taxon>
        <taxon>Pterygota</taxon>
        <taxon>Neoptera</taxon>
        <taxon>Endopterygota</taxon>
        <taxon>Hymenoptera</taxon>
        <taxon>Apocrita</taxon>
        <taxon>Proctotrupomorpha</taxon>
        <taxon>Chalcidoidea</taxon>
        <taxon>Trichogrammatidae</taxon>
        <taxon>Trichogramma</taxon>
    </lineage>
</organism>
<name>A0A6H5ISH0_9HYME</name>
<evidence type="ECO:0000313" key="3">
    <source>
        <dbReference type="Proteomes" id="UP000479190"/>
    </source>
</evidence>
<accession>A0A6H5ISH0</accession>